<dbReference type="PANTHER" id="PTHR23176:SF103">
    <property type="entry name" value="RHO GTPASE-ACTIVATING PROTEIN 9"/>
    <property type="match status" value="1"/>
</dbReference>
<feature type="region of interest" description="Disordered" evidence="4">
    <location>
        <begin position="235"/>
        <end position="274"/>
    </location>
</feature>
<dbReference type="Gene3D" id="2.30.29.30">
    <property type="entry name" value="Pleckstrin-homology domain (PH domain)/Phosphotyrosine-binding domain (PTB)"/>
    <property type="match status" value="1"/>
</dbReference>
<dbReference type="CDD" id="cd04403">
    <property type="entry name" value="RhoGAP_ARHGAP27_15_12_9"/>
    <property type="match status" value="1"/>
</dbReference>
<dbReference type="GeneTree" id="ENSGT00950000182860"/>
<evidence type="ECO:0000256" key="3">
    <source>
        <dbReference type="PROSITE-ProRule" id="PRU00192"/>
    </source>
</evidence>
<dbReference type="Pfam" id="PF00169">
    <property type="entry name" value="PH"/>
    <property type="match status" value="1"/>
</dbReference>
<dbReference type="CDD" id="cd13233">
    <property type="entry name" value="PH_ARHGAP9-like"/>
    <property type="match status" value="1"/>
</dbReference>
<keyword evidence="9" id="KW-1185">Reference proteome</keyword>
<dbReference type="InterPro" id="IPR036028">
    <property type="entry name" value="SH3-like_dom_sf"/>
</dbReference>
<feature type="domain" description="SH3" evidence="5">
    <location>
        <begin position="22"/>
        <end position="88"/>
    </location>
</feature>
<dbReference type="Pfam" id="PF00620">
    <property type="entry name" value="RhoGAP"/>
    <property type="match status" value="1"/>
</dbReference>
<dbReference type="SUPFAM" id="SSF50729">
    <property type="entry name" value="PH domain-like"/>
    <property type="match status" value="1"/>
</dbReference>
<dbReference type="InterPro" id="IPR000198">
    <property type="entry name" value="RhoGAP_dom"/>
</dbReference>
<reference evidence="9" key="1">
    <citation type="submission" date="2018-12" db="EMBL/GenBank/DDBJ databases">
        <authorList>
            <person name="Yazar S."/>
        </authorList>
    </citation>
    <scope>NUCLEOTIDE SEQUENCE [LARGE SCALE GENOMIC DNA]</scope>
</reference>
<feature type="domain" description="PH" evidence="6">
    <location>
        <begin position="112"/>
        <end position="225"/>
    </location>
</feature>
<dbReference type="Gene3D" id="2.30.30.40">
    <property type="entry name" value="SH3 Domains"/>
    <property type="match status" value="1"/>
</dbReference>
<evidence type="ECO:0000313" key="8">
    <source>
        <dbReference type="Ensembl" id="ENSVURP00010030289.1"/>
    </source>
</evidence>
<dbReference type="FunFam" id="2.30.29.30:FF:000182">
    <property type="entry name" value="Rho GTPase activating protein 9"/>
    <property type="match status" value="1"/>
</dbReference>
<keyword evidence="2" id="KW-0343">GTPase activation</keyword>
<dbReference type="PROSITE" id="PS50002">
    <property type="entry name" value="SH3"/>
    <property type="match status" value="1"/>
</dbReference>
<dbReference type="InterPro" id="IPR050729">
    <property type="entry name" value="Rho-GAP"/>
</dbReference>
<feature type="compositionally biased region" description="Acidic residues" evidence="4">
    <location>
        <begin position="244"/>
        <end position="257"/>
    </location>
</feature>
<dbReference type="GO" id="GO:0005737">
    <property type="term" value="C:cytoplasm"/>
    <property type="evidence" value="ECO:0007669"/>
    <property type="project" value="TreeGrafter"/>
</dbReference>
<evidence type="ECO:0000259" key="6">
    <source>
        <dbReference type="PROSITE" id="PS50003"/>
    </source>
</evidence>
<dbReference type="InterPro" id="IPR001849">
    <property type="entry name" value="PH_domain"/>
</dbReference>
<name>A0A4X2LXI8_VOMUR</name>
<dbReference type="PANTHER" id="PTHR23176">
    <property type="entry name" value="RHO/RAC/CDC GTPASE-ACTIVATING PROTEIN"/>
    <property type="match status" value="1"/>
</dbReference>
<evidence type="ECO:0000259" key="5">
    <source>
        <dbReference type="PROSITE" id="PS50002"/>
    </source>
</evidence>
<dbReference type="InterPro" id="IPR011993">
    <property type="entry name" value="PH-like_dom_sf"/>
</dbReference>
<sequence>MFSGKWWPGTRDTLRVRAQGPSRGARLYILYGFTYMGADGQQVSLAEGDRFLLLRKTNPDWWLVRPLGAPRNTRPLFVPAAYVAEESTSTRRASDTTTSQFLCVPKYPDLGGRVLIGRVISLGCDDFPNAPYRKNWGSSWVVLAGNSLVFYKVPPTSVPAVWGPAGSRPESSVDLRGAALAHGRHLSSRQNVLHVRTVPGHEFLLQSDDETEFRAWHRALREVIDRLERENPLELRLSGSGPGELEELSQGEEDEELEPKPLLGPRRQSKARCQGTNQNRVRNKLKRLIAKRPPLQSLQERGLLRDQVFGCHLESLCKREGSTVPNFFRLCIDTVDKRGLDVDGIYRVSGNLAIIQKLRFLVDRERAVTSDGRYLFPEQPGQEGRLDLDSAEWDDIHVVTGALKLFLRELPQPLVLPSLLAPLREALALPESEQRLSRVQELIGSMPKPNQDTLRCLLEHLCRVIAHADKNRMTPHNLGIVFGPTLLRPEQETSDPAAHVVYPGQLVQLLLNDFTNLFPNP</sequence>
<dbReference type="SUPFAM" id="SSF48350">
    <property type="entry name" value="GTPase activation domain, GAP"/>
    <property type="match status" value="1"/>
</dbReference>
<reference evidence="8" key="3">
    <citation type="submission" date="2025-09" db="UniProtKB">
        <authorList>
            <consortium name="Ensembl"/>
        </authorList>
    </citation>
    <scope>IDENTIFICATION</scope>
</reference>
<dbReference type="Proteomes" id="UP000314987">
    <property type="component" value="Unassembled WGS sequence"/>
</dbReference>
<dbReference type="InterPro" id="IPR008936">
    <property type="entry name" value="Rho_GTPase_activation_prot"/>
</dbReference>
<dbReference type="Ensembl" id="ENSVURT00010034487.1">
    <property type="protein sequence ID" value="ENSVURP00010030289.1"/>
    <property type="gene ID" value="ENSVURG00010023126.1"/>
</dbReference>
<dbReference type="InterPro" id="IPR001452">
    <property type="entry name" value="SH3_domain"/>
</dbReference>
<organism evidence="8 9">
    <name type="scientific">Vombatus ursinus</name>
    <name type="common">Common wombat</name>
    <dbReference type="NCBI Taxonomy" id="29139"/>
    <lineage>
        <taxon>Eukaryota</taxon>
        <taxon>Metazoa</taxon>
        <taxon>Chordata</taxon>
        <taxon>Craniata</taxon>
        <taxon>Vertebrata</taxon>
        <taxon>Euteleostomi</taxon>
        <taxon>Mammalia</taxon>
        <taxon>Metatheria</taxon>
        <taxon>Diprotodontia</taxon>
        <taxon>Vombatidae</taxon>
        <taxon>Vombatus</taxon>
    </lineage>
</organism>
<dbReference type="SMART" id="SM00233">
    <property type="entry name" value="PH"/>
    <property type="match status" value="1"/>
</dbReference>
<evidence type="ECO:0000256" key="2">
    <source>
        <dbReference type="ARBA" id="ARBA00022468"/>
    </source>
</evidence>
<evidence type="ECO:0000313" key="9">
    <source>
        <dbReference type="Proteomes" id="UP000314987"/>
    </source>
</evidence>
<gene>
    <name evidence="8" type="primary">ARHGAP9</name>
</gene>
<accession>A0A4X2LXI8</accession>
<dbReference type="FunFam" id="1.10.555.10:FF:000030">
    <property type="entry name" value="rho GTPase-activating protein 9 isoform X1"/>
    <property type="match status" value="1"/>
</dbReference>
<protein>
    <submittedName>
        <fullName evidence="8">Rho GTPase activating protein 9</fullName>
    </submittedName>
</protein>
<reference evidence="8" key="2">
    <citation type="submission" date="2025-08" db="UniProtKB">
        <authorList>
            <consortium name="Ensembl"/>
        </authorList>
    </citation>
    <scope>IDENTIFICATION</scope>
</reference>
<dbReference type="AlphaFoldDB" id="A0A4X2LXI8"/>
<dbReference type="GO" id="GO:0005096">
    <property type="term" value="F:GTPase activator activity"/>
    <property type="evidence" value="ECO:0007669"/>
    <property type="project" value="UniProtKB-KW"/>
</dbReference>
<dbReference type="SUPFAM" id="SSF50044">
    <property type="entry name" value="SH3-domain"/>
    <property type="match status" value="1"/>
</dbReference>
<proteinExistence type="predicted"/>
<dbReference type="Gene3D" id="1.10.555.10">
    <property type="entry name" value="Rho GTPase activation protein"/>
    <property type="match status" value="1"/>
</dbReference>
<evidence type="ECO:0000256" key="4">
    <source>
        <dbReference type="SAM" id="MobiDB-lite"/>
    </source>
</evidence>
<keyword evidence="1 3" id="KW-0728">SH3 domain</keyword>
<feature type="domain" description="Rho-GAP" evidence="7">
    <location>
        <begin position="311"/>
        <end position="518"/>
    </location>
</feature>
<dbReference type="PROSITE" id="PS50003">
    <property type="entry name" value="PH_DOMAIN"/>
    <property type="match status" value="1"/>
</dbReference>
<dbReference type="GO" id="GO:0007165">
    <property type="term" value="P:signal transduction"/>
    <property type="evidence" value="ECO:0007669"/>
    <property type="project" value="InterPro"/>
</dbReference>
<evidence type="ECO:0000259" key="7">
    <source>
        <dbReference type="PROSITE" id="PS50238"/>
    </source>
</evidence>
<dbReference type="PROSITE" id="PS50238">
    <property type="entry name" value="RHOGAP"/>
    <property type="match status" value="1"/>
</dbReference>
<dbReference type="SMART" id="SM00324">
    <property type="entry name" value="RhoGAP"/>
    <property type="match status" value="1"/>
</dbReference>
<evidence type="ECO:0000256" key="1">
    <source>
        <dbReference type="ARBA" id="ARBA00022443"/>
    </source>
</evidence>